<dbReference type="HOGENOM" id="CLU_450599_0_0_1"/>
<dbReference type="EMBL" id="KN838539">
    <property type="protein sequence ID" value="KIK09311.1"/>
    <property type="molecule type" value="Genomic_DNA"/>
</dbReference>
<dbReference type="STRING" id="1095629.A0A0C9XW86"/>
<reference evidence="4" key="2">
    <citation type="submission" date="2015-01" db="EMBL/GenBank/DDBJ databases">
        <title>Evolutionary Origins and Diversification of the Mycorrhizal Mutualists.</title>
        <authorList>
            <consortium name="DOE Joint Genome Institute"/>
            <consortium name="Mycorrhizal Genomics Consortium"/>
            <person name="Kohler A."/>
            <person name="Kuo A."/>
            <person name="Nagy L.G."/>
            <person name="Floudas D."/>
            <person name="Copeland A."/>
            <person name="Barry K.W."/>
            <person name="Cichocki N."/>
            <person name="Veneault-Fourrey C."/>
            <person name="LaButti K."/>
            <person name="Lindquist E.A."/>
            <person name="Lipzen A."/>
            <person name="Lundell T."/>
            <person name="Morin E."/>
            <person name="Murat C."/>
            <person name="Riley R."/>
            <person name="Ohm R."/>
            <person name="Sun H."/>
            <person name="Tunlid A."/>
            <person name="Henrissat B."/>
            <person name="Grigoriev I.V."/>
            <person name="Hibbett D.S."/>
            <person name="Martin F."/>
        </authorList>
    </citation>
    <scope>NUCLEOTIDE SEQUENCE [LARGE SCALE GENOMIC DNA]</scope>
    <source>
        <strain evidence="4">LaAM-08-1</strain>
    </source>
</reference>
<feature type="compositionally biased region" description="Low complexity" evidence="2">
    <location>
        <begin position="15"/>
        <end position="25"/>
    </location>
</feature>
<sequence>MASGDRDLPFIPILSNNPPSSNSHSTRSFDRTGRSRRHPSSNDDREAKEISQLLLKFTEQIQLEKRRADEAERKTREITEHLRSVNHARLLALQDAQRANEELKLYKIQLRLAQREVNRAQDVLQVVDRQRHQAEKEAAKTRSRFRQLNEDMLVHQAREEGRRMGVQEGLARGRDLVFQENRTLNSFAEDDSPDIDDIDEDYDLDSLDQSRSSVSDIANDDVDFQSRPPSTFEHIRPTTPPPLPIPMPRQEPIPVPPSVVHSSPPLPVEIVPPVSVRGVTPSPRRPNVPIPPDNFIPHLDRDNILRMPPPFEFHRAPTPERPQTPSVMGHESDEPLIIPGPRTISSQNRHYPRPSSPESNSTTISQLEMVNEPYLSTLRTPMSVIPEVQSDQSTPTPQAMNGHRDLRHQRSSGSHASHQAHLTANVANGDRSKQATHSRRRSNGSVSAPLQTMSTYQRHKGSLSSGSLPSIDIQPPSRPLSHISQDRNSSRQLGRSNSPEFTMGPSSSNHEAEKPMPGNYSPYVKSQEFGGPPPVIPDPKLYGPDSDDDAVSSAQSYADTLTTPPPSNGRNESAWNAGLALSGQVPQFSSSVTSKGAPLGKADTTRKTRR</sequence>
<organism evidence="3 4">
    <name type="scientific">Laccaria amethystina LaAM-08-1</name>
    <dbReference type="NCBI Taxonomy" id="1095629"/>
    <lineage>
        <taxon>Eukaryota</taxon>
        <taxon>Fungi</taxon>
        <taxon>Dikarya</taxon>
        <taxon>Basidiomycota</taxon>
        <taxon>Agaricomycotina</taxon>
        <taxon>Agaricomycetes</taxon>
        <taxon>Agaricomycetidae</taxon>
        <taxon>Agaricales</taxon>
        <taxon>Agaricineae</taxon>
        <taxon>Hydnangiaceae</taxon>
        <taxon>Laccaria</taxon>
    </lineage>
</organism>
<proteinExistence type="predicted"/>
<keyword evidence="1" id="KW-0175">Coiled coil</keyword>
<protein>
    <submittedName>
        <fullName evidence="3">Uncharacterized protein</fullName>
    </submittedName>
</protein>
<evidence type="ECO:0000313" key="3">
    <source>
        <dbReference type="EMBL" id="KIK09311.1"/>
    </source>
</evidence>
<dbReference type="AlphaFoldDB" id="A0A0C9XW86"/>
<dbReference type="OrthoDB" id="3008370at2759"/>
<reference evidence="3 4" key="1">
    <citation type="submission" date="2014-04" db="EMBL/GenBank/DDBJ databases">
        <authorList>
            <consortium name="DOE Joint Genome Institute"/>
            <person name="Kuo A."/>
            <person name="Kohler A."/>
            <person name="Nagy L.G."/>
            <person name="Floudas D."/>
            <person name="Copeland A."/>
            <person name="Barry K.W."/>
            <person name="Cichocki N."/>
            <person name="Veneault-Fourrey C."/>
            <person name="LaButti K."/>
            <person name="Lindquist E.A."/>
            <person name="Lipzen A."/>
            <person name="Lundell T."/>
            <person name="Morin E."/>
            <person name="Murat C."/>
            <person name="Sun H."/>
            <person name="Tunlid A."/>
            <person name="Henrissat B."/>
            <person name="Grigoriev I.V."/>
            <person name="Hibbett D.S."/>
            <person name="Martin F."/>
            <person name="Nordberg H.P."/>
            <person name="Cantor M.N."/>
            <person name="Hua S.X."/>
        </authorList>
    </citation>
    <scope>NUCLEOTIDE SEQUENCE [LARGE SCALE GENOMIC DNA]</scope>
    <source>
        <strain evidence="3 4">LaAM-08-1</strain>
    </source>
</reference>
<feature type="compositionally biased region" description="Polar residues" evidence="2">
    <location>
        <begin position="584"/>
        <end position="594"/>
    </location>
</feature>
<feature type="region of interest" description="Disordered" evidence="2">
    <location>
        <begin position="1"/>
        <end position="47"/>
    </location>
</feature>
<evidence type="ECO:0000256" key="1">
    <source>
        <dbReference type="SAM" id="Coils"/>
    </source>
</evidence>
<feature type="region of interest" description="Disordered" evidence="2">
    <location>
        <begin position="317"/>
        <end position="363"/>
    </location>
</feature>
<name>A0A0C9XW86_9AGAR</name>
<accession>A0A0C9XW86</accession>
<feature type="coiled-coil region" evidence="1">
    <location>
        <begin position="54"/>
        <end position="151"/>
    </location>
</feature>
<feature type="region of interest" description="Disordered" evidence="2">
    <location>
        <begin position="209"/>
        <end position="245"/>
    </location>
</feature>
<evidence type="ECO:0000256" key="2">
    <source>
        <dbReference type="SAM" id="MobiDB-lite"/>
    </source>
</evidence>
<evidence type="ECO:0000313" key="4">
    <source>
        <dbReference type="Proteomes" id="UP000054477"/>
    </source>
</evidence>
<feature type="compositionally biased region" description="Polar residues" evidence="2">
    <location>
        <begin position="411"/>
        <end position="426"/>
    </location>
</feature>
<gene>
    <name evidence="3" type="ORF">K443DRAFT_83585</name>
</gene>
<feature type="region of interest" description="Disordered" evidence="2">
    <location>
        <begin position="387"/>
        <end position="610"/>
    </location>
</feature>
<feature type="compositionally biased region" description="Polar residues" evidence="2">
    <location>
        <begin position="389"/>
        <end position="399"/>
    </location>
</feature>
<dbReference type="Proteomes" id="UP000054477">
    <property type="component" value="Unassembled WGS sequence"/>
</dbReference>
<keyword evidence="4" id="KW-1185">Reference proteome</keyword>
<feature type="compositionally biased region" description="Polar residues" evidence="2">
    <location>
        <begin position="443"/>
        <end position="468"/>
    </location>
</feature>
<feature type="compositionally biased region" description="Polar residues" evidence="2">
    <location>
        <begin position="490"/>
        <end position="509"/>
    </location>
</feature>